<protein>
    <recommendedName>
        <fullName evidence="9">Pyrroline-5-carboxylate reductase</fullName>
    </recommendedName>
</protein>
<gene>
    <name evidence="7" type="ORF">OHC33_009226</name>
</gene>
<dbReference type="Pfam" id="PF14748">
    <property type="entry name" value="P5CR_dimer"/>
    <property type="match status" value="1"/>
</dbReference>
<dbReference type="InterPro" id="IPR029036">
    <property type="entry name" value="P5CR_dimer"/>
</dbReference>
<keyword evidence="3" id="KW-0560">Oxidoreductase</keyword>
<dbReference type="FunFam" id="1.10.3730.10:FF:000001">
    <property type="entry name" value="Pyrroline-5-carboxylate reductase"/>
    <property type="match status" value="1"/>
</dbReference>
<dbReference type="HAMAP" id="MF_01925">
    <property type="entry name" value="P5C_reductase"/>
    <property type="match status" value="1"/>
</dbReference>
<feature type="binding site" evidence="4">
    <location>
        <position position="76"/>
    </location>
    <ligand>
        <name>NADPH</name>
        <dbReference type="ChEBI" id="CHEBI:57783"/>
    </ligand>
</feature>
<evidence type="ECO:0000259" key="5">
    <source>
        <dbReference type="Pfam" id="PF03807"/>
    </source>
</evidence>
<comment type="caution">
    <text evidence="7">The sequence shown here is derived from an EMBL/GenBank/DDBJ whole genome shotgun (WGS) entry which is preliminary data.</text>
</comment>
<organism evidence="7 8">
    <name type="scientific">Knufia fluminis</name>
    <dbReference type="NCBI Taxonomy" id="191047"/>
    <lineage>
        <taxon>Eukaryota</taxon>
        <taxon>Fungi</taxon>
        <taxon>Dikarya</taxon>
        <taxon>Ascomycota</taxon>
        <taxon>Pezizomycotina</taxon>
        <taxon>Eurotiomycetes</taxon>
        <taxon>Chaetothyriomycetidae</taxon>
        <taxon>Chaetothyriales</taxon>
        <taxon>Trichomeriaceae</taxon>
        <taxon>Knufia</taxon>
    </lineage>
</organism>
<dbReference type="InterPro" id="IPR000304">
    <property type="entry name" value="Pyrroline-COOH_reductase"/>
</dbReference>
<keyword evidence="2 4" id="KW-0521">NADP</keyword>
<keyword evidence="8" id="KW-1185">Reference proteome</keyword>
<feature type="binding site" evidence="4">
    <location>
        <begin position="89"/>
        <end position="92"/>
    </location>
    <ligand>
        <name>NADP(+)</name>
        <dbReference type="ChEBI" id="CHEBI:58349"/>
    </ligand>
</feature>
<dbReference type="AlphaFoldDB" id="A0AAN8IJ65"/>
<dbReference type="EMBL" id="JAKLMC020000032">
    <property type="protein sequence ID" value="KAK5949837.1"/>
    <property type="molecule type" value="Genomic_DNA"/>
</dbReference>
<sequence length="295" mass="29961">MASMASSGMNVPSPSIAVIGCGSLGTAIVRGLMNEQKAKVRPSKICAAVSSQSSANTLHDTFEDSPIEVLVYQGGNTNAARDCDVSILACPPHSMSNVLGEKGMPDALKGKILISVLAGVQTSSILKTIYPAGVPSDDERCWVFRALPNLAVSTGASATAVEVPASETPAAKIGLVDLIMQQLGGIVHVPALLMDAGTVLCGSAPAWVALFVDGLVDGAVAAGVPRTKANTMAAQMFASTAALLKEDQRPSALRESICAMPGCTTQGNLILEEGGVRGVSAKAMKTAIEAASGLG</sequence>
<evidence type="ECO:0000256" key="4">
    <source>
        <dbReference type="PIRSR" id="PIRSR000193-1"/>
    </source>
</evidence>
<dbReference type="PANTHER" id="PTHR11645:SF0">
    <property type="entry name" value="PYRROLINE-5-CARBOXYLATE REDUCTASE 3"/>
    <property type="match status" value="1"/>
</dbReference>
<evidence type="ECO:0000259" key="6">
    <source>
        <dbReference type="Pfam" id="PF14748"/>
    </source>
</evidence>
<feature type="domain" description="Pyrroline-5-carboxylate reductase dimerisation" evidence="6">
    <location>
        <begin position="193"/>
        <end position="292"/>
    </location>
</feature>
<dbReference type="InterPro" id="IPR028939">
    <property type="entry name" value="P5C_Rdtase_cat_N"/>
</dbReference>
<dbReference type="Proteomes" id="UP001316803">
    <property type="component" value="Unassembled WGS sequence"/>
</dbReference>
<dbReference type="GO" id="GO:0055129">
    <property type="term" value="P:L-proline biosynthetic process"/>
    <property type="evidence" value="ECO:0007669"/>
    <property type="project" value="TreeGrafter"/>
</dbReference>
<evidence type="ECO:0000256" key="1">
    <source>
        <dbReference type="ARBA" id="ARBA00005525"/>
    </source>
</evidence>
<dbReference type="Pfam" id="PF03807">
    <property type="entry name" value="F420_oxidored"/>
    <property type="match status" value="1"/>
</dbReference>
<dbReference type="Gene3D" id="3.40.50.720">
    <property type="entry name" value="NAD(P)-binding Rossmann-like Domain"/>
    <property type="match status" value="1"/>
</dbReference>
<dbReference type="GO" id="GO:0004735">
    <property type="term" value="F:pyrroline-5-carboxylate reductase activity"/>
    <property type="evidence" value="ECO:0007669"/>
    <property type="project" value="InterPro"/>
</dbReference>
<dbReference type="SUPFAM" id="SSF51735">
    <property type="entry name" value="NAD(P)-binding Rossmann-fold domains"/>
    <property type="match status" value="1"/>
</dbReference>
<dbReference type="PIRSF" id="PIRSF000193">
    <property type="entry name" value="Pyrrol-5-carb_rd"/>
    <property type="match status" value="1"/>
</dbReference>
<feature type="binding site" evidence="4">
    <location>
        <begin position="19"/>
        <end position="24"/>
    </location>
    <ligand>
        <name>NADP(+)</name>
        <dbReference type="ChEBI" id="CHEBI:58349"/>
    </ligand>
</feature>
<dbReference type="InterPro" id="IPR036291">
    <property type="entry name" value="NAD(P)-bd_dom_sf"/>
</dbReference>
<feature type="domain" description="Pyrroline-5-carboxylate reductase catalytic N-terminal" evidence="5">
    <location>
        <begin position="16"/>
        <end position="119"/>
    </location>
</feature>
<evidence type="ECO:0000256" key="3">
    <source>
        <dbReference type="ARBA" id="ARBA00023002"/>
    </source>
</evidence>
<evidence type="ECO:0000313" key="8">
    <source>
        <dbReference type="Proteomes" id="UP001316803"/>
    </source>
</evidence>
<dbReference type="PANTHER" id="PTHR11645">
    <property type="entry name" value="PYRROLINE-5-CARBOXYLATE REDUCTASE"/>
    <property type="match status" value="1"/>
</dbReference>
<accession>A0AAN8IJ65</accession>
<name>A0AAN8IJ65_9EURO</name>
<dbReference type="Gene3D" id="1.10.3730.10">
    <property type="entry name" value="ProC C-terminal domain-like"/>
    <property type="match status" value="1"/>
</dbReference>
<proteinExistence type="inferred from homology"/>
<evidence type="ECO:0000313" key="7">
    <source>
        <dbReference type="EMBL" id="KAK5949837.1"/>
    </source>
</evidence>
<dbReference type="InterPro" id="IPR008927">
    <property type="entry name" value="6-PGluconate_DH-like_C_sf"/>
</dbReference>
<dbReference type="SUPFAM" id="SSF48179">
    <property type="entry name" value="6-phosphogluconate dehydrogenase C-terminal domain-like"/>
    <property type="match status" value="1"/>
</dbReference>
<evidence type="ECO:0008006" key="9">
    <source>
        <dbReference type="Google" id="ProtNLM"/>
    </source>
</evidence>
<comment type="similarity">
    <text evidence="1">Belongs to the pyrroline-5-carboxylate reductase family.</text>
</comment>
<reference evidence="7 8" key="1">
    <citation type="submission" date="2022-12" db="EMBL/GenBank/DDBJ databases">
        <title>Genomic features and morphological characterization of a novel Knufia sp. strain isolated from spacecraft assembly facility.</title>
        <authorList>
            <person name="Teixeira M."/>
            <person name="Chander A.M."/>
            <person name="Stajich J.E."/>
            <person name="Venkateswaran K."/>
        </authorList>
    </citation>
    <scope>NUCLEOTIDE SEQUENCE [LARGE SCALE GENOMIC DNA]</scope>
    <source>
        <strain evidence="7 8">FJI-L2-BK-P2</strain>
    </source>
</reference>
<evidence type="ECO:0000256" key="2">
    <source>
        <dbReference type="ARBA" id="ARBA00022857"/>
    </source>
</evidence>